<dbReference type="Gene3D" id="4.10.1110.10">
    <property type="entry name" value="AN1-like Zinc finger"/>
    <property type="match status" value="2"/>
</dbReference>
<feature type="compositionally biased region" description="Low complexity" evidence="6">
    <location>
        <begin position="193"/>
        <end position="202"/>
    </location>
</feature>
<dbReference type="InterPro" id="IPR057357">
    <property type="entry name" value="Znf-C2H2_ZFAND2A/B"/>
</dbReference>
<gene>
    <name evidence="8" type="ORF">DACRYDRAFT_50169</name>
</gene>
<dbReference type="EMBL" id="JH795860">
    <property type="protein sequence ID" value="EJU03209.1"/>
    <property type="molecule type" value="Genomic_DNA"/>
</dbReference>
<dbReference type="AlphaFoldDB" id="M5G3G1"/>
<dbReference type="OMA" id="VDNSHAN"/>
<name>M5G3G1_DACPD</name>
<keyword evidence="9" id="KW-1185">Reference proteome</keyword>
<feature type="domain" description="AN1-type" evidence="7">
    <location>
        <begin position="103"/>
        <end position="151"/>
    </location>
</feature>
<organism evidence="8 9">
    <name type="scientific">Dacryopinax primogenitus (strain DJM 731)</name>
    <name type="common">Brown rot fungus</name>
    <dbReference type="NCBI Taxonomy" id="1858805"/>
    <lineage>
        <taxon>Eukaryota</taxon>
        <taxon>Fungi</taxon>
        <taxon>Dikarya</taxon>
        <taxon>Basidiomycota</taxon>
        <taxon>Agaricomycotina</taxon>
        <taxon>Dacrymycetes</taxon>
        <taxon>Dacrymycetales</taxon>
        <taxon>Dacrymycetaceae</taxon>
        <taxon>Dacryopinax</taxon>
    </lineage>
</organism>
<dbReference type="HOGENOM" id="CLU_061621_0_1_1"/>
<evidence type="ECO:0000256" key="6">
    <source>
        <dbReference type="SAM" id="MobiDB-lite"/>
    </source>
</evidence>
<feature type="domain" description="AN1-type" evidence="7">
    <location>
        <begin position="11"/>
        <end position="59"/>
    </location>
</feature>
<dbReference type="SMART" id="SM00154">
    <property type="entry name" value="ZnF_AN1"/>
    <property type="match status" value="2"/>
</dbReference>
<keyword evidence="3 5" id="KW-0863">Zinc-finger</keyword>
<keyword evidence="2" id="KW-0677">Repeat</keyword>
<protein>
    <recommendedName>
        <fullName evidence="7">AN1-type domain-containing protein</fullName>
    </recommendedName>
</protein>
<dbReference type="GeneID" id="63690037"/>
<evidence type="ECO:0000256" key="3">
    <source>
        <dbReference type="ARBA" id="ARBA00022771"/>
    </source>
</evidence>
<dbReference type="OrthoDB" id="431929at2759"/>
<evidence type="ECO:0000313" key="9">
    <source>
        <dbReference type="Proteomes" id="UP000030653"/>
    </source>
</evidence>
<keyword evidence="4" id="KW-0862">Zinc</keyword>
<dbReference type="PANTHER" id="PTHR14677:SF40">
    <property type="entry name" value="CDC48-ASSOCIATED UBIQUITIN-LIKE_ZINC FINGER PROTEIN 1"/>
    <property type="match status" value="1"/>
</dbReference>
<dbReference type="Pfam" id="PF25403">
    <property type="entry name" value="zf-C2H2_ZFAND2"/>
    <property type="match status" value="1"/>
</dbReference>
<dbReference type="Pfam" id="PF01428">
    <property type="entry name" value="zf-AN1"/>
    <property type="match status" value="2"/>
</dbReference>
<dbReference type="InterPro" id="IPR000058">
    <property type="entry name" value="Znf_AN1"/>
</dbReference>
<accession>M5G3G1</accession>
<dbReference type="Proteomes" id="UP000030653">
    <property type="component" value="Unassembled WGS sequence"/>
</dbReference>
<reference evidence="8 9" key="1">
    <citation type="journal article" date="2012" name="Science">
        <title>The Paleozoic origin of enzymatic lignin decomposition reconstructed from 31 fungal genomes.</title>
        <authorList>
            <person name="Floudas D."/>
            <person name="Binder M."/>
            <person name="Riley R."/>
            <person name="Barry K."/>
            <person name="Blanchette R.A."/>
            <person name="Henrissat B."/>
            <person name="Martinez A.T."/>
            <person name="Otillar R."/>
            <person name="Spatafora J.W."/>
            <person name="Yadav J.S."/>
            <person name="Aerts A."/>
            <person name="Benoit I."/>
            <person name="Boyd A."/>
            <person name="Carlson A."/>
            <person name="Copeland A."/>
            <person name="Coutinho P.M."/>
            <person name="de Vries R.P."/>
            <person name="Ferreira P."/>
            <person name="Findley K."/>
            <person name="Foster B."/>
            <person name="Gaskell J."/>
            <person name="Glotzer D."/>
            <person name="Gorecki P."/>
            <person name="Heitman J."/>
            <person name="Hesse C."/>
            <person name="Hori C."/>
            <person name="Igarashi K."/>
            <person name="Jurgens J.A."/>
            <person name="Kallen N."/>
            <person name="Kersten P."/>
            <person name="Kohler A."/>
            <person name="Kuees U."/>
            <person name="Kumar T.K.A."/>
            <person name="Kuo A."/>
            <person name="LaButti K."/>
            <person name="Larrondo L.F."/>
            <person name="Lindquist E."/>
            <person name="Ling A."/>
            <person name="Lombard V."/>
            <person name="Lucas S."/>
            <person name="Lundell T."/>
            <person name="Martin R."/>
            <person name="McLaughlin D.J."/>
            <person name="Morgenstern I."/>
            <person name="Morin E."/>
            <person name="Murat C."/>
            <person name="Nagy L.G."/>
            <person name="Nolan M."/>
            <person name="Ohm R.A."/>
            <person name="Patyshakuliyeva A."/>
            <person name="Rokas A."/>
            <person name="Ruiz-Duenas F.J."/>
            <person name="Sabat G."/>
            <person name="Salamov A."/>
            <person name="Samejima M."/>
            <person name="Schmutz J."/>
            <person name="Slot J.C."/>
            <person name="St John F."/>
            <person name="Stenlid J."/>
            <person name="Sun H."/>
            <person name="Sun S."/>
            <person name="Syed K."/>
            <person name="Tsang A."/>
            <person name="Wiebenga A."/>
            <person name="Young D."/>
            <person name="Pisabarro A."/>
            <person name="Eastwood D.C."/>
            <person name="Martin F."/>
            <person name="Cullen D."/>
            <person name="Grigoriev I.V."/>
            <person name="Hibbett D.S."/>
        </authorList>
    </citation>
    <scope>NUCLEOTIDE SEQUENCE [LARGE SCALE GENOMIC DNA]</scope>
    <source>
        <strain evidence="8 9">DJM-731 SS1</strain>
    </source>
</reference>
<feature type="region of interest" description="Disordered" evidence="6">
    <location>
        <begin position="142"/>
        <end position="168"/>
    </location>
</feature>
<evidence type="ECO:0000256" key="1">
    <source>
        <dbReference type="ARBA" id="ARBA00022723"/>
    </source>
</evidence>
<dbReference type="PANTHER" id="PTHR14677">
    <property type="entry name" value="ARSENITE INDUCUBLE RNA ASSOCIATED PROTEIN AIP-1-RELATED"/>
    <property type="match status" value="1"/>
</dbReference>
<dbReference type="PROSITE" id="PS51039">
    <property type="entry name" value="ZF_AN1"/>
    <property type="match status" value="2"/>
</dbReference>
<evidence type="ECO:0000256" key="4">
    <source>
        <dbReference type="ARBA" id="ARBA00022833"/>
    </source>
</evidence>
<dbReference type="RefSeq" id="XP_040630103.1">
    <property type="nucleotide sequence ID" value="XM_040774975.1"/>
</dbReference>
<dbReference type="SUPFAM" id="SSF118310">
    <property type="entry name" value="AN1-like Zinc finger"/>
    <property type="match status" value="2"/>
</dbReference>
<evidence type="ECO:0000259" key="7">
    <source>
        <dbReference type="PROSITE" id="PS51039"/>
    </source>
</evidence>
<dbReference type="GO" id="GO:0005737">
    <property type="term" value="C:cytoplasm"/>
    <property type="evidence" value="ECO:0007669"/>
    <property type="project" value="TreeGrafter"/>
</dbReference>
<feature type="region of interest" description="Disordered" evidence="6">
    <location>
        <begin position="183"/>
        <end position="204"/>
    </location>
</feature>
<dbReference type="STRING" id="1858805.M5G3G1"/>
<evidence type="ECO:0000256" key="2">
    <source>
        <dbReference type="ARBA" id="ARBA00022737"/>
    </source>
</evidence>
<evidence type="ECO:0000313" key="8">
    <source>
        <dbReference type="EMBL" id="EJU03209.1"/>
    </source>
</evidence>
<dbReference type="GO" id="GO:0008270">
    <property type="term" value="F:zinc ion binding"/>
    <property type="evidence" value="ECO:0007669"/>
    <property type="project" value="UniProtKB-KW"/>
</dbReference>
<sequence length="271" mass="29342">MSANAKSQELLFVGSTCHLDSCSLNDFLPINCPHCSYTFCSSHFLPDAHRCNKWDPTMHNRVAPSCPFCNIPVAYPSGGDPDAAMESHFKSSCEALGREGSSKKSARICAHARCRKVLIVPIHCPSCRRQFCPEHRFAASHSCSSISGPNNGRPTMSKTPSLNSRVDNSHANNQVWYSQLKTARPKMAQEPASSNGAQSSSSLRNEKIGSGLMSSVPFSKADRCEASSAPSPNLKPRCSFVPGRSLPFPSSFSPPPLFSNNVGSRDVFVCT</sequence>
<dbReference type="InterPro" id="IPR035896">
    <property type="entry name" value="AN1-like_Znf"/>
</dbReference>
<keyword evidence="1" id="KW-0479">Metal-binding</keyword>
<proteinExistence type="predicted"/>
<evidence type="ECO:0000256" key="5">
    <source>
        <dbReference type="PROSITE-ProRule" id="PRU00449"/>
    </source>
</evidence>